<comment type="caution">
    <text evidence="3">The sequence shown here is derived from an EMBL/GenBank/DDBJ whole genome shotgun (WGS) entry which is preliminary data.</text>
</comment>
<dbReference type="EMBL" id="JAQQWP010000008">
    <property type="protein sequence ID" value="KAK8106680.1"/>
    <property type="molecule type" value="Genomic_DNA"/>
</dbReference>
<dbReference type="InterPro" id="IPR018608">
    <property type="entry name" value="Gti1/Pac2"/>
</dbReference>
<dbReference type="PANTHER" id="PTHR28027:SF2">
    <property type="entry name" value="TRANSCRIPTIONAL REGULATOR MIT1"/>
    <property type="match status" value="1"/>
</dbReference>
<accession>A0AAW0QVJ4</accession>
<comment type="similarity">
    <text evidence="1">Belongs to the MIT1/WOR1 family.</text>
</comment>
<reference evidence="3 4" key="1">
    <citation type="submission" date="2023-01" db="EMBL/GenBank/DDBJ databases">
        <title>Analysis of 21 Apiospora genomes using comparative genomics revels a genus with tremendous synthesis potential of carbohydrate active enzymes and secondary metabolites.</title>
        <authorList>
            <person name="Sorensen T."/>
        </authorList>
    </citation>
    <scope>NUCLEOTIDE SEQUENCE [LARGE SCALE GENOMIC DNA]</scope>
    <source>
        <strain evidence="3 4">CBS 117206</strain>
    </source>
</reference>
<feature type="region of interest" description="Disordered" evidence="2">
    <location>
        <begin position="111"/>
        <end position="133"/>
    </location>
</feature>
<dbReference type="GO" id="GO:0003677">
    <property type="term" value="F:DNA binding"/>
    <property type="evidence" value="ECO:0007669"/>
    <property type="project" value="TreeGrafter"/>
</dbReference>
<evidence type="ECO:0000256" key="1">
    <source>
        <dbReference type="ARBA" id="ARBA00008359"/>
    </source>
</evidence>
<protein>
    <recommendedName>
        <fullName evidence="5">Gti1/Pac2 family protein</fullName>
    </recommendedName>
</protein>
<feature type="compositionally biased region" description="Polar residues" evidence="2">
    <location>
        <begin position="124"/>
        <end position="133"/>
    </location>
</feature>
<evidence type="ECO:0000313" key="3">
    <source>
        <dbReference type="EMBL" id="KAK8106680.1"/>
    </source>
</evidence>
<name>A0AAW0QVJ4_9PEZI</name>
<evidence type="ECO:0008006" key="5">
    <source>
        <dbReference type="Google" id="ProtNLM"/>
    </source>
</evidence>
<proteinExistence type="inferred from homology"/>
<evidence type="ECO:0000313" key="4">
    <source>
        <dbReference type="Proteomes" id="UP001392437"/>
    </source>
</evidence>
<keyword evidence="4" id="KW-1185">Reference proteome</keyword>
<sequence>MLGRVSGGATPYIHHHTSTGATLQPVFFGYISSTVDALVLFEACFTGHMSHVPRRPHERERANLIRSGNVFIYEEHSSGIKRWTDGVPWSPSRISGNFLLYRELDKPFQPGEKKRNIKKMGRSNGVSKPTSNSLANSVCVSGRNMGDLTSPYSDASGDKDAARALVGSLVDTYQFKPGGLVKKTIGVQYKGIRHHLVSYYNIEDVVNKKLHTPVESPELQYVTPRAGLISAGNIRAPVDDHELIIDDRMRVLIAQGHTDWHEP</sequence>
<organism evidence="3 4">
    <name type="scientific">Apiospora kogelbergensis</name>
    <dbReference type="NCBI Taxonomy" id="1337665"/>
    <lineage>
        <taxon>Eukaryota</taxon>
        <taxon>Fungi</taxon>
        <taxon>Dikarya</taxon>
        <taxon>Ascomycota</taxon>
        <taxon>Pezizomycotina</taxon>
        <taxon>Sordariomycetes</taxon>
        <taxon>Xylariomycetidae</taxon>
        <taxon>Amphisphaeriales</taxon>
        <taxon>Apiosporaceae</taxon>
        <taxon>Apiospora</taxon>
    </lineage>
</organism>
<dbReference type="AlphaFoldDB" id="A0AAW0QVJ4"/>
<dbReference type="Pfam" id="PF09729">
    <property type="entry name" value="Gti1_Pac2"/>
    <property type="match status" value="1"/>
</dbReference>
<dbReference type="PANTHER" id="PTHR28027">
    <property type="entry name" value="TRANSCRIPTIONAL REGULATOR MIT1"/>
    <property type="match status" value="1"/>
</dbReference>
<dbReference type="Proteomes" id="UP001392437">
    <property type="component" value="Unassembled WGS sequence"/>
</dbReference>
<evidence type="ECO:0000256" key="2">
    <source>
        <dbReference type="SAM" id="MobiDB-lite"/>
    </source>
</evidence>
<gene>
    <name evidence="3" type="ORF">PG999_010039</name>
</gene>